<organism evidence="1">
    <name type="scientific">marine sediment metagenome</name>
    <dbReference type="NCBI Taxonomy" id="412755"/>
    <lineage>
        <taxon>unclassified sequences</taxon>
        <taxon>metagenomes</taxon>
        <taxon>ecological metagenomes</taxon>
    </lineage>
</organism>
<comment type="caution">
    <text evidence="1">The sequence shown here is derived from an EMBL/GenBank/DDBJ whole genome shotgun (WGS) entry which is preliminary data.</text>
</comment>
<name>A0A0F9F4J7_9ZZZZ</name>
<accession>A0A0F9F4J7</accession>
<dbReference type="AlphaFoldDB" id="A0A0F9F4J7"/>
<protein>
    <submittedName>
        <fullName evidence="1">Uncharacterized protein</fullName>
    </submittedName>
</protein>
<dbReference type="EMBL" id="LAZR01022594">
    <property type="protein sequence ID" value="KKL81324.1"/>
    <property type="molecule type" value="Genomic_DNA"/>
</dbReference>
<sequence length="104" mass="12067">MKQSKKQKLKKELDKLVQKIRESRMAVTLELKQTLSAMRDVRTFFLESDYEKEMERLERFVTLGERMKTLIQDGTIDAMCDVVLKLAIGKEPGNEEKSIEGESV</sequence>
<proteinExistence type="predicted"/>
<reference evidence="1" key="1">
    <citation type="journal article" date="2015" name="Nature">
        <title>Complex archaea that bridge the gap between prokaryotes and eukaryotes.</title>
        <authorList>
            <person name="Spang A."/>
            <person name="Saw J.H."/>
            <person name="Jorgensen S.L."/>
            <person name="Zaremba-Niedzwiedzka K."/>
            <person name="Martijn J."/>
            <person name="Lind A.E."/>
            <person name="van Eijk R."/>
            <person name="Schleper C."/>
            <person name="Guy L."/>
            <person name="Ettema T.J."/>
        </authorList>
    </citation>
    <scope>NUCLEOTIDE SEQUENCE</scope>
</reference>
<gene>
    <name evidence="1" type="ORF">LCGC14_1995850</name>
</gene>
<evidence type="ECO:0000313" key="1">
    <source>
        <dbReference type="EMBL" id="KKL81324.1"/>
    </source>
</evidence>